<dbReference type="NCBIfam" id="NF047847">
    <property type="entry name" value="SS_mature_LptM"/>
    <property type="match status" value="1"/>
</dbReference>
<keyword evidence="2" id="KW-0732">Signal</keyword>
<proteinExistence type="predicted"/>
<evidence type="ECO:0000313" key="9">
    <source>
        <dbReference type="Proteomes" id="UP000235777"/>
    </source>
</evidence>
<dbReference type="GO" id="GO:0009279">
    <property type="term" value="C:cell outer membrane"/>
    <property type="evidence" value="ECO:0007669"/>
    <property type="project" value="UniProtKB-SubCell"/>
</dbReference>
<keyword evidence="6" id="KW-0449">Lipoprotein</keyword>
<name>A0A2N7WZ63_9BURK</name>
<feature type="compositionally biased region" description="Low complexity" evidence="7">
    <location>
        <begin position="59"/>
        <end position="77"/>
    </location>
</feature>
<dbReference type="STRING" id="863227.GCA_000373005_01891"/>
<dbReference type="Proteomes" id="UP000235777">
    <property type="component" value="Unassembled WGS sequence"/>
</dbReference>
<keyword evidence="4" id="KW-0564">Palmitate</keyword>
<dbReference type="PROSITE" id="PS51257">
    <property type="entry name" value="PROKAR_LIPOPROTEIN"/>
    <property type="match status" value="1"/>
</dbReference>
<accession>A0A2N7WZ63</accession>
<gene>
    <name evidence="8" type="ORF">C0Z20_21725</name>
</gene>
<evidence type="ECO:0000256" key="4">
    <source>
        <dbReference type="ARBA" id="ARBA00023139"/>
    </source>
</evidence>
<evidence type="ECO:0000256" key="2">
    <source>
        <dbReference type="ARBA" id="ARBA00022729"/>
    </source>
</evidence>
<evidence type="ECO:0000256" key="6">
    <source>
        <dbReference type="ARBA" id="ARBA00023288"/>
    </source>
</evidence>
<evidence type="ECO:0000256" key="3">
    <source>
        <dbReference type="ARBA" id="ARBA00023136"/>
    </source>
</evidence>
<keyword evidence="5" id="KW-0998">Cell outer membrane</keyword>
<keyword evidence="3" id="KW-0472">Membrane</keyword>
<protein>
    <recommendedName>
        <fullName evidence="10">Lipoprotein</fullName>
    </recommendedName>
</protein>
<comment type="caution">
    <text evidence="8">The sequence shown here is derived from an EMBL/GenBank/DDBJ whole genome shotgun (WGS) entry which is preliminary data.</text>
</comment>
<reference evidence="8 9" key="1">
    <citation type="submission" date="2018-01" db="EMBL/GenBank/DDBJ databases">
        <title>Whole genome analyses suggest that Burkholderia sensu lato contains two further novel genera in the rhizoxinica-symbiotica group Mycetohabitans gen. nov., and Trinickia gen. nov.: implications for the evolution of diazotrophy and nodulation in the Burkholderiaceae.</title>
        <authorList>
            <person name="Estrada-de los Santos P."/>
            <person name="Palmer M."/>
            <person name="Chavez-Ramirez B."/>
            <person name="Beukes C."/>
            <person name="Steenkamp E.T."/>
            <person name="Hirsch A.M."/>
            <person name="Manyaka P."/>
            <person name="Maluk M."/>
            <person name="Lafos M."/>
            <person name="Crook M."/>
            <person name="Gross E."/>
            <person name="Simon M.F."/>
            <person name="Bueno dos Reis Junior F."/>
            <person name="Poole P.S."/>
            <person name="Venter S.N."/>
            <person name="James E.K."/>
        </authorList>
    </citation>
    <scope>NUCLEOTIDE SEQUENCE [LARGE SCALE GENOMIC DNA]</scope>
    <source>
        <strain evidence="8 9">JPY 581</strain>
    </source>
</reference>
<evidence type="ECO:0000256" key="7">
    <source>
        <dbReference type="SAM" id="MobiDB-lite"/>
    </source>
</evidence>
<comment type="subcellular location">
    <subcellularLocation>
        <location evidence="1">Cell outer membrane</location>
        <topology evidence="1">Lipid-anchor</topology>
    </subcellularLocation>
</comment>
<evidence type="ECO:0000313" key="8">
    <source>
        <dbReference type="EMBL" id="PMS34667.1"/>
    </source>
</evidence>
<dbReference type="RefSeq" id="WP_018440447.1">
    <property type="nucleotide sequence ID" value="NZ_KB890170.1"/>
</dbReference>
<organism evidence="8 9">
    <name type="scientific">Trinickia symbiotica</name>
    <dbReference type="NCBI Taxonomy" id="863227"/>
    <lineage>
        <taxon>Bacteria</taxon>
        <taxon>Pseudomonadati</taxon>
        <taxon>Pseudomonadota</taxon>
        <taxon>Betaproteobacteria</taxon>
        <taxon>Burkholderiales</taxon>
        <taxon>Burkholderiaceae</taxon>
        <taxon>Trinickia</taxon>
    </lineage>
</organism>
<evidence type="ECO:0000256" key="5">
    <source>
        <dbReference type="ARBA" id="ARBA00023237"/>
    </source>
</evidence>
<sequence length="89" mass="8695">MRVVCRMSAIVAALTIAIAGGVTLAGCGQRGPLYLPTVPPLPPKPGAATEAPQGATFDAQAASPAAGNAPSPASAASDTRGRSNPSQNQ</sequence>
<feature type="region of interest" description="Disordered" evidence="7">
    <location>
        <begin position="33"/>
        <end position="89"/>
    </location>
</feature>
<keyword evidence="9" id="KW-1185">Reference proteome</keyword>
<dbReference type="EMBL" id="PNYC01000015">
    <property type="protein sequence ID" value="PMS34667.1"/>
    <property type="molecule type" value="Genomic_DNA"/>
</dbReference>
<dbReference type="AlphaFoldDB" id="A0A2N7WZ63"/>
<dbReference type="Pfam" id="PF13627">
    <property type="entry name" value="LptM_cons"/>
    <property type="match status" value="1"/>
</dbReference>
<dbReference type="InterPro" id="IPR032831">
    <property type="entry name" value="LptM_cons"/>
</dbReference>
<evidence type="ECO:0000256" key="1">
    <source>
        <dbReference type="ARBA" id="ARBA00004459"/>
    </source>
</evidence>
<evidence type="ECO:0008006" key="10">
    <source>
        <dbReference type="Google" id="ProtNLM"/>
    </source>
</evidence>